<accession>A0A448WLK7</accession>
<dbReference type="AlphaFoldDB" id="A0A448WLK7"/>
<dbReference type="Proteomes" id="UP000784294">
    <property type="component" value="Unassembled WGS sequence"/>
</dbReference>
<evidence type="ECO:0000313" key="2">
    <source>
        <dbReference type="Proteomes" id="UP000784294"/>
    </source>
</evidence>
<proteinExistence type="predicted"/>
<dbReference type="EMBL" id="CAAALY010022592">
    <property type="protein sequence ID" value="VEL14865.1"/>
    <property type="molecule type" value="Genomic_DNA"/>
</dbReference>
<name>A0A448WLK7_9PLAT</name>
<protein>
    <submittedName>
        <fullName evidence="1">Uncharacterized protein</fullName>
    </submittedName>
</protein>
<evidence type="ECO:0000313" key="1">
    <source>
        <dbReference type="EMBL" id="VEL14865.1"/>
    </source>
</evidence>
<comment type="caution">
    <text evidence="1">The sequence shown here is derived from an EMBL/GenBank/DDBJ whole genome shotgun (WGS) entry which is preliminary data.</text>
</comment>
<gene>
    <name evidence="1" type="ORF">PXEA_LOCUS8305</name>
</gene>
<organism evidence="1 2">
    <name type="scientific">Protopolystoma xenopodis</name>
    <dbReference type="NCBI Taxonomy" id="117903"/>
    <lineage>
        <taxon>Eukaryota</taxon>
        <taxon>Metazoa</taxon>
        <taxon>Spiralia</taxon>
        <taxon>Lophotrochozoa</taxon>
        <taxon>Platyhelminthes</taxon>
        <taxon>Monogenea</taxon>
        <taxon>Polyopisthocotylea</taxon>
        <taxon>Polystomatidea</taxon>
        <taxon>Polystomatidae</taxon>
        <taxon>Protopolystoma</taxon>
    </lineage>
</organism>
<keyword evidence="2" id="KW-1185">Reference proteome</keyword>
<sequence>MRPHRRLHDTDCSSVSYARPTPHFGWPGRLYQPTLSTSLLFHTLQSAPLLHSTHQPPTECSTLACRSSPHRFLSIAEQTECRPYEIVPSCTISLGIRQPGTVFSAFLQAKVIIDAGAHN</sequence>
<reference evidence="1" key="1">
    <citation type="submission" date="2018-11" db="EMBL/GenBank/DDBJ databases">
        <authorList>
            <consortium name="Pathogen Informatics"/>
        </authorList>
    </citation>
    <scope>NUCLEOTIDE SEQUENCE</scope>
</reference>